<reference evidence="1 2" key="1">
    <citation type="submission" date="2015-11" db="EMBL/GenBank/DDBJ databases">
        <title>Genomic analysis of 38 Legionella species identifies large and diverse effector repertoires.</title>
        <authorList>
            <person name="Burstein D."/>
            <person name="Amaro F."/>
            <person name="Zusman T."/>
            <person name="Lifshitz Z."/>
            <person name="Cohen O."/>
            <person name="Gilbert J.A."/>
            <person name="Pupko T."/>
            <person name="Shuman H.A."/>
            <person name="Segal G."/>
        </authorList>
    </citation>
    <scope>NUCLEOTIDE SEQUENCE [LARGE SCALE GENOMIC DNA]</scope>
    <source>
        <strain evidence="1 2">BL-540</strain>
    </source>
</reference>
<name>A0A0W0VCZ9_9GAMM</name>
<dbReference type="Pfam" id="PF04392">
    <property type="entry name" value="ABC_sub_bind"/>
    <property type="match status" value="1"/>
</dbReference>
<dbReference type="RefSeq" id="WP_058471688.1">
    <property type="nucleotide sequence ID" value="NZ_CAAAIC010000001.1"/>
</dbReference>
<dbReference type="STRING" id="456.Ljor_2293"/>
<dbReference type="PATRIC" id="fig|456.5.peg.2470"/>
<dbReference type="InterPro" id="IPR007487">
    <property type="entry name" value="ABC_transpt-TYRBP-like"/>
</dbReference>
<gene>
    <name evidence="1" type="ORF">Ljor_2293</name>
</gene>
<sequence>MSKKYITTFCSTLFLLTVFFFLAYQHQHKPRIFILHSYSASMPWVQSLNEGVRKVFGDKTYISLRYFYMDTRHHHDPDYLERVRKSLNLAIKAWKPDILIAFDNDAQNMAVEEFAACRNLKIILAGISDSKRWLEYENTPNVTGITEQIPVKAIREILSLLFRKQKRIYYLSDDSEAARMLDKDISSQNWGSYELVAHKRVKTFAEWQQAVYEAEDKADILLISIYHAITDVNKRIKAKDLVKWMNEHSKIPVVGIYESFIIDGGILAVAISSLEQGYTAAWLALNIIEKKLSIQDVPLLHGKTFSVFMDKQLLLRHFPQVHIPVIIDAFSKSHWSLEGLSTPEIDLSSIEKLKLKKA</sequence>
<comment type="caution">
    <text evidence="1">The sequence shown here is derived from an EMBL/GenBank/DDBJ whole genome shotgun (WGS) entry which is preliminary data.</text>
</comment>
<dbReference type="OrthoDB" id="5644906at2"/>
<proteinExistence type="predicted"/>
<protein>
    <submittedName>
        <fullName evidence="1">ABC transporter substrate binding protein</fullName>
    </submittedName>
</protein>
<dbReference type="PANTHER" id="PTHR35271">
    <property type="entry name" value="ABC TRANSPORTER, SUBSTRATE-BINDING LIPOPROTEIN-RELATED"/>
    <property type="match status" value="1"/>
</dbReference>
<dbReference type="Proteomes" id="UP000055035">
    <property type="component" value="Unassembled WGS sequence"/>
</dbReference>
<dbReference type="PANTHER" id="PTHR35271:SF1">
    <property type="entry name" value="ABC TRANSPORTER, SUBSTRATE-BINDING LIPOPROTEIN"/>
    <property type="match status" value="1"/>
</dbReference>
<evidence type="ECO:0000313" key="2">
    <source>
        <dbReference type="Proteomes" id="UP000055035"/>
    </source>
</evidence>
<dbReference type="EMBL" id="LNYJ01000011">
    <property type="protein sequence ID" value="KTD17987.1"/>
    <property type="molecule type" value="Genomic_DNA"/>
</dbReference>
<keyword evidence="2" id="KW-1185">Reference proteome</keyword>
<accession>A0A0W0VCZ9</accession>
<dbReference type="AlphaFoldDB" id="A0A0W0VCZ9"/>
<organism evidence="1 2">
    <name type="scientific">Legionella jordanis</name>
    <dbReference type="NCBI Taxonomy" id="456"/>
    <lineage>
        <taxon>Bacteria</taxon>
        <taxon>Pseudomonadati</taxon>
        <taxon>Pseudomonadota</taxon>
        <taxon>Gammaproteobacteria</taxon>
        <taxon>Legionellales</taxon>
        <taxon>Legionellaceae</taxon>
        <taxon>Legionella</taxon>
    </lineage>
</organism>
<evidence type="ECO:0000313" key="1">
    <source>
        <dbReference type="EMBL" id="KTD17987.1"/>
    </source>
</evidence>
<dbReference type="Gene3D" id="3.40.50.2300">
    <property type="match status" value="2"/>
</dbReference>